<dbReference type="InterPro" id="IPR011990">
    <property type="entry name" value="TPR-like_helical_dom_sf"/>
</dbReference>
<feature type="chain" id="PRO_5038778432" evidence="6">
    <location>
        <begin position="23"/>
        <end position="568"/>
    </location>
</feature>
<dbReference type="SUPFAM" id="SSF48452">
    <property type="entry name" value="TPR-like"/>
    <property type="match status" value="1"/>
</dbReference>
<evidence type="ECO:0000256" key="1">
    <source>
        <dbReference type="ARBA" id="ARBA00004442"/>
    </source>
</evidence>
<evidence type="ECO:0000259" key="8">
    <source>
        <dbReference type="Pfam" id="PF14322"/>
    </source>
</evidence>
<dbReference type="AlphaFoldDB" id="A0A9D1XAJ3"/>
<evidence type="ECO:0000256" key="3">
    <source>
        <dbReference type="ARBA" id="ARBA00022729"/>
    </source>
</evidence>
<evidence type="ECO:0000256" key="4">
    <source>
        <dbReference type="ARBA" id="ARBA00023136"/>
    </source>
</evidence>
<reference evidence="9" key="1">
    <citation type="journal article" date="2021" name="PeerJ">
        <title>Extensive microbial diversity within the chicken gut microbiome revealed by metagenomics and culture.</title>
        <authorList>
            <person name="Gilroy R."/>
            <person name="Ravi A."/>
            <person name="Getino M."/>
            <person name="Pursley I."/>
            <person name="Horton D.L."/>
            <person name="Alikhan N.F."/>
            <person name="Baker D."/>
            <person name="Gharbi K."/>
            <person name="Hall N."/>
            <person name="Watson M."/>
            <person name="Adriaenssens E.M."/>
            <person name="Foster-Nyarko E."/>
            <person name="Jarju S."/>
            <person name="Secka A."/>
            <person name="Antonio M."/>
            <person name="Oren A."/>
            <person name="Chaudhuri R.R."/>
            <person name="La Ragione R."/>
            <person name="Hildebrand F."/>
            <person name="Pallen M.J."/>
        </authorList>
    </citation>
    <scope>NUCLEOTIDE SEQUENCE</scope>
    <source>
        <strain evidence="9">ChiGjej6B6-14162</strain>
    </source>
</reference>
<evidence type="ECO:0000313" key="10">
    <source>
        <dbReference type="Proteomes" id="UP000886740"/>
    </source>
</evidence>
<dbReference type="GO" id="GO:0009279">
    <property type="term" value="C:cell outer membrane"/>
    <property type="evidence" value="ECO:0007669"/>
    <property type="project" value="UniProtKB-SubCell"/>
</dbReference>
<evidence type="ECO:0000256" key="6">
    <source>
        <dbReference type="SAM" id="SignalP"/>
    </source>
</evidence>
<gene>
    <name evidence="9" type="ORF">H9977_11075</name>
</gene>
<feature type="signal peptide" evidence="6">
    <location>
        <begin position="1"/>
        <end position="22"/>
    </location>
</feature>
<feature type="domain" description="SusD-like N-terminal" evidence="8">
    <location>
        <begin position="71"/>
        <end position="216"/>
    </location>
</feature>
<comment type="caution">
    <text evidence="9">The sequence shown here is derived from an EMBL/GenBank/DDBJ whole genome shotgun (WGS) entry which is preliminary data.</text>
</comment>
<dbReference type="Gene3D" id="1.25.40.390">
    <property type="match status" value="1"/>
</dbReference>
<protein>
    <submittedName>
        <fullName evidence="9">RagB/SusD family nutrient uptake outer membrane protein</fullName>
    </submittedName>
</protein>
<dbReference type="InterPro" id="IPR012944">
    <property type="entry name" value="SusD_RagB_dom"/>
</dbReference>
<dbReference type="InterPro" id="IPR033985">
    <property type="entry name" value="SusD-like_N"/>
</dbReference>
<dbReference type="Pfam" id="PF07980">
    <property type="entry name" value="SusD_RagB"/>
    <property type="match status" value="1"/>
</dbReference>
<dbReference type="Pfam" id="PF14322">
    <property type="entry name" value="SusD-like_3"/>
    <property type="match status" value="1"/>
</dbReference>
<keyword evidence="3 6" id="KW-0732">Signal</keyword>
<sequence>MKKLYYISVLFSLLLFSCNDSFLDRPPLDELTDDNYWQTEQHVINAANACYPGLIGKDIVNMDCLGEDLIWYQDKSWRVISSGNYGSSFGTLNSQWNSRYTALYRCHYFLENYNRATSVPEEVRERYAAEVKVIRAFQYWLLTSFWGDVPFITKTLTVESPELYEARTNKYEIVDWILNDLEESYKYLPESIEPASDEFGRITQAAALTMKARLALQFADKEHPGYWEIASEAASRVMRMNKYGIYKTGNKDKDYENLFNFTGRASRVAANNETILAYVYGYDDNANTKVVHNLSRECHVPDQQARYMPSKAFCDSYLCLDGKPFGISELSDSSSYAAYFENRDPRMKQTVLPPGYAPYYGGRDGRDLTDVDNVFMAPRFNNDKKGSVSGTGFYCVKYVEPTKVPVYNTDDNDIIIMRYAEVLLIYAEAMFEQGKLTQDIVDQTINQLRGRVGMHPMILTELQQWGMDIREEIHRERRVELFMEGFRWFDVVRWKEGWRLGDPIKGVNKSWVNETQKDYISSYRTDNYGYLILDDSRQFVDPKNYLFCLPQEQMERNPNLKPNNPGWD</sequence>
<evidence type="ECO:0000256" key="2">
    <source>
        <dbReference type="ARBA" id="ARBA00006275"/>
    </source>
</evidence>
<dbReference type="PROSITE" id="PS51257">
    <property type="entry name" value="PROKAR_LIPOPROTEIN"/>
    <property type="match status" value="1"/>
</dbReference>
<evidence type="ECO:0000313" key="9">
    <source>
        <dbReference type="EMBL" id="HIX75556.1"/>
    </source>
</evidence>
<keyword evidence="4" id="KW-0472">Membrane</keyword>
<dbReference type="EMBL" id="DXEL01000076">
    <property type="protein sequence ID" value="HIX75556.1"/>
    <property type="molecule type" value="Genomic_DNA"/>
</dbReference>
<accession>A0A9D1XAJ3</accession>
<evidence type="ECO:0000256" key="5">
    <source>
        <dbReference type="ARBA" id="ARBA00023237"/>
    </source>
</evidence>
<name>A0A9D1XAJ3_9BACT</name>
<dbReference type="Proteomes" id="UP000886740">
    <property type="component" value="Unassembled WGS sequence"/>
</dbReference>
<feature type="domain" description="RagB/SusD" evidence="7">
    <location>
        <begin position="304"/>
        <end position="567"/>
    </location>
</feature>
<keyword evidence="5" id="KW-0998">Cell outer membrane</keyword>
<proteinExistence type="inferred from homology"/>
<organism evidence="9 10">
    <name type="scientific">Candidatus Parabacteroides intestinipullorum</name>
    <dbReference type="NCBI Taxonomy" id="2838723"/>
    <lineage>
        <taxon>Bacteria</taxon>
        <taxon>Pseudomonadati</taxon>
        <taxon>Bacteroidota</taxon>
        <taxon>Bacteroidia</taxon>
        <taxon>Bacteroidales</taxon>
        <taxon>Tannerellaceae</taxon>
        <taxon>Parabacteroides</taxon>
    </lineage>
</organism>
<reference evidence="9" key="2">
    <citation type="submission" date="2021-04" db="EMBL/GenBank/DDBJ databases">
        <authorList>
            <person name="Gilroy R."/>
        </authorList>
    </citation>
    <scope>NUCLEOTIDE SEQUENCE</scope>
    <source>
        <strain evidence="9">ChiGjej6B6-14162</strain>
    </source>
</reference>
<comment type="similarity">
    <text evidence="2">Belongs to the SusD family.</text>
</comment>
<comment type="subcellular location">
    <subcellularLocation>
        <location evidence="1">Cell outer membrane</location>
    </subcellularLocation>
</comment>
<evidence type="ECO:0000259" key="7">
    <source>
        <dbReference type="Pfam" id="PF07980"/>
    </source>
</evidence>